<dbReference type="Proteomes" id="UP000462760">
    <property type="component" value="Unassembled WGS sequence"/>
</dbReference>
<feature type="transmembrane region" description="Helical" evidence="5">
    <location>
        <begin position="277"/>
        <end position="295"/>
    </location>
</feature>
<dbReference type="GO" id="GO:0005886">
    <property type="term" value="C:plasma membrane"/>
    <property type="evidence" value="ECO:0007669"/>
    <property type="project" value="TreeGrafter"/>
</dbReference>
<dbReference type="InterPro" id="IPR038665">
    <property type="entry name" value="Voltage-dep_anion_channel_sf"/>
</dbReference>
<dbReference type="Gene3D" id="1.50.10.150">
    <property type="entry name" value="Voltage-dependent anion channel"/>
    <property type="match status" value="1"/>
</dbReference>
<protein>
    <submittedName>
        <fullName evidence="6">TDT family transporter</fullName>
    </submittedName>
</protein>
<feature type="transmembrane region" description="Helical" evidence="5">
    <location>
        <begin position="12"/>
        <end position="30"/>
    </location>
</feature>
<sequence length="309" mass="35233">MKRIVKQLPVPIVGLMLALAATGNLVLSYGNIYRNIFGILSAIILILMLLKIIIYPKEVRESLDNPVVYSVFPTFSMGIMLLSTYIKDFSYSLAFIMWIIGLILHIILIFSFTRKYIFNFNIKKVFPSWFIVYVGIVVASVTSPVFNMMKIGQVIFWFGFISYLILLPIILKRVLKIGEIPKPALPTIVIFSAPASLCLAGYMNSFQNKNMIIVWFLVALSQLTLLCILFQLPKLLKLRFYPSYSAFTFPLVISAISIKLTNGFLANIGKPIPILKYIIKFEELISVIMVLYVLFKYVKFMSNKTETVK</sequence>
<feature type="transmembrane region" description="Helical" evidence="5">
    <location>
        <begin position="244"/>
        <end position="265"/>
    </location>
</feature>
<feature type="transmembrane region" description="Helical" evidence="5">
    <location>
        <begin position="212"/>
        <end position="232"/>
    </location>
</feature>
<organism evidence="6 7">
    <name type="scientific">Anaerosalibacter bizertensis</name>
    <dbReference type="NCBI Taxonomy" id="932217"/>
    <lineage>
        <taxon>Bacteria</taxon>
        <taxon>Bacillati</taxon>
        <taxon>Bacillota</taxon>
        <taxon>Tissierellia</taxon>
        <taxon>Tissierellales</taxon>
        <taxon>Sporanaerobacteraceae</taxon>
        <taxon>Anaerosalibacter</taxon>
    </lineage>
</organism>
<feature type="transmembrane region" description="Helical" evidence="5">
    <location>
        <begin position="125"/>
        <end position="145"/>
    </location>
</feature>
<proteinExistence type="predicted"/>
<keyword evidence="2 5" id="KW-0812">Transmembrane</keyword>
<dbReference type="GO" id="GO:0046583">
    <property type="term" value="F:monoatomic cation efflux transmembrane transporter activity"/>
    <property type="evidence" value="ECO:0007669"/>
    <property type="project" value="TreeGrafter"/>
</dbReference>
<evidence type="ECO:0000256" key="2">
    <source>
        <dbReference type="ARBA" id="ARBA00022692"/>
    </source>
</evidence>
<evidence type="ECO:0000313" key="6">
    <source>
        <dbReference type="EMBL" id="MSS43329.1"/>
    </source>
</evidence>
<feature type="transmembrane region" description="Helical" evidence="5">
    <location>
        <begin position="183"/>
        <end position="206"/>
    </location>
</feature>
<dbReference type="RefSeq" id="WP_154484014.1">
    <property type="nucleotide sequence ID" value="NZ_VULR01000007.1"/>
</dbReference>
<dbReference type="PANTHER" id="PTHR37955:SF1">
    <property type="entry name" value="DEP DOMAIN-CONTAINING PROTEIN"/>
    <property type="match status" value="1"/>
</dbReference>
<dbReference type="InterPro" id="IPR004695">
    <property type="entry name" value="SLAC1/Mae1/Ssu1/TehA"/>
</dbReference>
<keyword evidence="4 5" id="KW-0472">Membrane</keyword>
<dbReference type="Pfam" id="PF03595">
    <property type="entry name" value="SLAC1"/>
    <property type="match status" value="1"/>
</dbReference>
<feature type="transmembrane region" description="Helical" evidence="5">
    <location>
        <begin position="151"/>
        <end position="171"/>
    </location>
</feature>
<evidence type="ECO:0000313" key="7">
    <source>
        <dbReference type="Proteomes" id="UP000462760"/>
    </source>
</evidence>
<dbReference type="EMBL" id="VULR01000007">
    <property type="protein sequence ID" value="MSS43329.1"/>
    <property type="molecule type" value="Genomic_DNA"/>
</dbReference>
<dbReference type="OrthoDB" id="309023at2"/>
<feature type="transmembrane region" description="Helical" evidence="5">
    <location>
        <begin position="36"/>
        <end position="55"/>
    </location>
</feature>
<dbReference type="CDD" id="cd09325">
    <property type="entry name" value="TDT_C4-dicarb_trans"/>
    <property type="match status" value="1"/>
</dbReference>
<name>A0A844FH59_9FIRM</name>
<dbReference type="AlphaFoldDB" id="A0A844FH59"/>
<keyword evidence="3 5" id="KW-1133">Transmembrane helix</keyword>
<accession>A0A844FH59</accession>
<comment type="subcellular location">
    <subcellularLocation>
        <location evidence="1">Membrane</location>
        <topology evidence="1">Multi-pass membrane protein</topology>
    </subcellularLocation>
</comment>
<comment type="caution">
    <text evidence="6">The sequence shown here is derived from an EMBL/GenBank/DDBJ whole genome shotgun (WGS) entry which is preliminary data.</text>
</comment>
<dbReference type="InterPro" id="IPR052951">
    <property type="entry name" value="Tellurite_res_ion_channel"/>
</dbReference>
<evidence type="ECO:0000256" key="5">
    <source>
        <dbReference type="SAM" id="Phobius"/>
    </source>
</evidence>
<feature type="transmembrane region" description="Helical" evidence="5">
    <location>
        <begin position="92"/>
        <end position="113"/>
    </location>
</feature>
<evidence type="ECO:0000256" key="1">
    <source>
        <dbReference type="ARBA" id="ARBA00004141"/>
    </source>
</evidence>
<reference evidence="6 7" key="1">
    <citation type="submission" date="2019-08" db="EMBL/GenBank/DDBJ databases">
        <title>In-depth cultivation of the pig gut microbiome towards novel bacterial diversity and tailored functional studies.</title>
        <authorList>
            <person name="Wylensek D."/>
            <person name="Hitch T.C.A."/>
            <person name="Clavel T."/>
        </authorList>
    </citation>
    <scope>NUCLEOTIDE SEQUENCE [LARGE SCALE GENOMIC DNA]</scope>
    <source>
        <strain evidence="6 7">Med78-601-WT-4W-RMD-3</strain>
    </source>
</reference>
<dbReference type="PANTHER" id="PTHR37955">
    <property type="entry name" value="TELLURITE RESISTANCE PROTEIN TEHA"/>
    <property type="match status" value="1"/>
</dbReference>
<evidence type="ECO:0000256" key="3">
    <source>
        <dbReference type="ARBA" id="ARBA00022989"/>
    </source>
</evidence>
<evidence type="ECO:0000256" key="4">
    <source>
        <dbReference type="ARBA" id="ARBA00023136"/>
    </source>
</evidence>
<gene>
    <name evidence="6" type="ORF">FYJ27_06225</name>
</gene>
<feature type="transmembrane region" description="Helical" evidence="5">
    <location>
        <begin position="67"/>
        <end position="86"/>
    </location>
</feature>